<evidence type="ECO:0000256" key="5">
    <source>
        <dbReference type="ARBA" id="ARBA00022448"/>
    </source>
</evidence>
<evidence type="ECO:0000256" key="3">
    <source>
        <dbReference type="ARBA" id="ARBA00011529"/>
    </source>
</evidence>
<dbReference type="CDD" id="cd13565">
    <property type="entry name" value="PBP2_PstS"/>
    <property type="match status" value="1"/>
</dbReference>
<dbReference type="GO" id="GO:0042301">
    <property type="term" value="F:phosphate ion binding"/>
    <property type="evidence" value="ECO:0007669"/>
    <property type="project" value="InterPro"/>
</dbReference>
<keyword evidence="5 7" id="KW-0813">Transport</keyword>
<comment type="subunit">
    <text evidence="3 7">The complex is composed of two ATP-binding proteins (PstB), two transmembrane proteins (PstC and PstA) and a solute-binding protein (PstS).</text>
</comment>
<dbReference type="PANTHER" id="PTHR42996:SF1">
    <property type="entry name" value="PHOSPHATE-BINDING PROTEIN PSTS"/>
    <property type="match status" value="1"/>
</dbReference>
<feature type="signal peptide" evidence="8">
    <location>
        <begin position="1"/>
        <end position="24"/>
    </location>
</feature>
<accession>A0A1T1AXI6</accession>
<reference evidence="10 11" key="1">
    <citation type="submission" date="2017-01" db="EMBL/GenBank/DDBJ databases">
        <title>Genome sequencing of Rhodoferax fermentans JCM 7819.</title>
        <authorList>
            <person name="Kim Y.J."/>
            <person name="Farh M.E.-A."/>
            <person name="Yang D.-C."/>
        </authorList>
    </citation>
    <scope>NUCLEOTIDE SEQUENCE [LARGE SCALE GENOMIC DNA]</scope>
    <source>
        <strain evidence="10 11">JCM 7819</strain>
    </source>
</reference>
<feature type="chain" id="PRO_5012210720" description="Phosphate-binding protein PstS" evidence="8">
    <location>
        <begin position="25"/>
        <end position="345"/>
    </location>
</feature>
<evidence type="ECO:0000259" key="9">
    <source>
        <dbReference type="Pfam" id="PF12849"/>
    </source>
</evidence>
<dbReference type="EMBL" id="MTJN01000002">
    <property type="protein sequence ID" value="OOV08839.1"/>
    <property type="molecule type" value="Genomic_DNA"/>
</dbReference>
<dbReference type="InterPro" id="IPR050962">
    <property type="entry name" value="Phosphate-bind_PstS"/>
</dbReference>
<dbReference type="Proteomes" id="UP000190750">
    <property type="component" value="Unassembled WGS sequence"/>
</dbReference>
<keyword evidence="8" id="KW-0732">Signal</keyword>
<evidence type="ECO:0000313" key="10">
    <source>
        <dbReference type="EMBL" id="OOV08839.1"/>
    </source>
</evidence>
<dbReference type="Gene3D" id="3.40.190.10">
    <property type="entry name" value="Periplasmic binding protein-like II"/>
    <property type="match status" value="2"/>
</dbReference>
<dbReference type="STRING" id="28066.RF819_01830"/>
<dbReference type="RefSeq" id="WP_078366718.1">
    <property type="nucleotide sequence ID" value="NZ_MTJN01000002.1"/>
</dbReference>
<gene>
    <name evidence="10" type="ORF">RF819_01830</name>
</gene>
<comment type="caution">
    <text evidence="10">The sequence shown here is derived from an EMBL/GenBank/DDBJ whole genome shotgun (WGS) entry which is preliminary data.</text>
</comment>
<dbReference type="GO" id="GO:0043190">
    <property type="term" value="C:ATP-binding cassette (ABC) transporter complex"/>
    <property type="evidence" value="ECO:0007669"/>
    <property type="project" value="InterPro"/>
</dbReference>
<dbReference type="OrthoDB" id="9801510at2"/>
<organism evidence="10 11">
    <name type="scientific">Rhodoferax fermentans</name>
    <dbReference type="NCBI Taxonomy" id="28066"/>
    <lineage>
        <taxon>Bacteria</taxon>
        <taxon>Pseudomonadati</taxon>
        <taxon>Pseudomonadota</taxon>
        <taxon>Betaproteobacteria</taxon>
        <taxon>Burkholderiales</taxon>
        <taxon>Comamonadaceae</taxon>
        <taxon>Rhodoferax</taxon>
    </lineage>
</organism>
<dbReference type="AlphaFoldDB" id="A0A1T1AXI6"/>
<evidence type="ECO:0000256" key="4">
    <source>
        <dbReference type="ARBA" id="ARBA00021889"/>
    </source>
</evidence>
<keyword evidence="6 7" id="KW-0592">Phosphate transport</keyword>
<dbReference type="NCBIfam" id="NF008171">
    <property type="entry name" value="PRK10918.1"/>
    <property type="match status" value="1"/>
</dbReference>
<protein>
    <recommendedName>
        <fullName evidence="4 7">Phosphate-binding protein PstS</fullName>
    </recommendedName>
</protein>
<dbReference type="PANTHER" id="PTHR42996">
    <property type="entry name" value="PHOSPHATE-BINDING PROTEIN PSTS"/>
    <property type="match status" value="1"/>
</dbReference>
<evidence type="ECO:0000256" key="2">
    <source>
        <dbReference type="ARBA" id="ARBA00008725"/>
    </source>
</evidence>
<dbReference type="NCBIfam" id="TIGR00975">
    <property type="entry name" value="3a0107s03"/>
    <property type="match status" value="1"/>
</dbReference>
<dbReference type="Pfam" id="PF12849">
    <property type="entry name" value="PBP_like_2"/>
    <property type="match status" value="1"/>
</dbReference>
<sequence length="345" mass="36818">MTNTFKTILTTTALAFIGMGSASAQEITGAGASFPAPLYAKWAADYNKATGVKVNYQSVGSGAGIKQIDAKTVDFGASDMPLTDDVLKAKNQFQFPTVIGGTVPVINIKGIGPGQMKLDGQVLGDIYLGKITKWNDAAIKALNPGLALPDADIAPVRRADGSGTTFNFTNYLSRVHAEWKSKVGEGTAVNWPVGAGGKGNEGVASFVNRLPNSIGYVEYSYVKQNKMTYTLMKNKDGVFVEPSEEAFKAAAAGADWNKSFYQLITDQPGKGTWPISTATFILMHNVQDKPANATETFKFFNWAFKNGDKAAADLDYVALPDSVISTIEKSWANVKDASGKPVALK</sequence>
<evidence type="ECO:0000256" key="1">
    <source>
        <dbReference type="ARBA" id="ARBA00002841"/>
    </source>
</evidence>
<comment type="function">
    <text evidence="1 7">Part of the ABC transporter complex PstSACB involved in phosphate import.</text>
</comment>
<feature type="domain" description="PBP" evidence="9">
    <location>
        <begin position="22"/>
        <end position="302"/>
    </location>
</feature>
<dbReference type="SUPFAM" id="SSF53850">
    <property type="entry name" value="Periplasmic binding protein-like II"/>
    <property type="match status" value="1"/>
</dbReference>
<evidence type="ECO:0000256" key="8">
    <source>
        <dbReference type="SAM" id="SignalP"/>
    </source>
</evidence>
<proteinExistence type="inferred from homology"/>
<evidence type="ECO:0000256" key="7">
    <source>
        <dbReference type="PIRNR" id="PIRNR002756"/>
    </source>
</evidence>
<dbReference type="InterPro" id="IPR005673">
    <property type="entry name" value="ABC_phos-bd_PstS"/>
</dbReference>
<name>A0A1T1AXI6_RHOFE</name>
<dbReference type="InterPro" id="IPR024370">
    <property type="entry name" value="PBP_domain"/>
</dbReference>
<evidence type="ECO:0000313" key="11">
    <source>
        <dbReference type="Proteomes" id="UP000190750"/>
    </source>
</evidence>
<dbReference type="GO" id="GO:0035435">
    <property type="term" value="P:phosphate ion transmembrane transport"/>
    <property type="evidence" value="ECO:0007669"/>
    <property type="project" value="InterPro"/>
</dbReference>
<dbReference type="PIRSF" id="PIRSF002756">
    <property type="entry name" value="PstS"/>
    <property type="match status" value="1"/>
</dbReference>
<keyword evidence="11" id="KW-1185">Reference proteome</keyword>
<comment type="similarity">
    <text evidence="2 7">Belongs to the PstS family.</text>
</comment>
<evidence type="ECO:0000256" key="6">
    <source>
        <dbReference type="ARBA" id="ARBA00022592"/>
    </source>
</evidence>